<dbReference type="PANTHER" id="PTHR15680">
    <property type="entry name" value="RIBOSOMAL PROTEIN L19"/>
    <property type="match status" value="1"/>
</dbReference>
<comment type="similarity">
    <text evidence="1 4">Belongs to the bacterial ribosomal protein bL19 family.</text>
</comment>
<dbReference type="GO" id="GO:0006412">
    <property type="term" value="P:translation"/>
    <property type="evidence" value="ECO:0007669"/>
    <property type="project" value="InterPro"/>
</dbReference>
<dbReference type="InterPro" id="IPR038657">
    <property type="entry name" value="Ribosomal_bL19_sf"/>
</dbReference>
<evidence type="ECO:0000313" key="6">
    <source>
        <dbReference type="Proteomes" id="UP000178490"/>
    </source>
</evidence>
<gene>
    <name evidence="5" type="ORF">A2537_02710</name>
</gene>
<dbReference type="Gene3D" id="2.30.30.790">
    <property type="match status" value="1"/>
</dbReference>
<keyword evidence="2 5" id="KW-0689">Ribosomal protein</keyword>
<dbReference type="EMBL" id="MFRC01000017">
    <property type="protein sequence ID" value="OGH89918.1"/>
    <property type="molecule type" value="Genomic_DNA"/>
</dbReference>
<dbReference type="Pfam" id="PF01245">
    <property type="entry name" value="Ribosomal_L19"/>
    <property type="match status" value="1"/>
</dbReference>
<accession>A0A1F6P1E0</accession>
<evidence type="ECO:0000313" key="5">
    <source>
        <dbReference type="EMBL" id="OGH89918.1"/>
    </source>
</evidence>
<dbReference type="InterPro" id="IPR008991">
    <property type="entry name" value="Translation_prot_SH3-like_sf"/>
</dbReference>
<sequence length="119" mass="13702">MTEETKEAIIYKPGMIVKIHQKIKEMNTKGEEKERIQIFEGTVIAAKHGKEAGATITVRKMSEGVGVEKIYPIHSPVVDKIEVVRQLVVRRAKLGFLRNKDFKRKMKDTKKEVKKEVKK</sequence>
<name>A0A1F6P1E0_9BACT</name>
<evidence type="ECO:0000256" key="1">
    <source>
        <dbReference type="ARBA" id="ARBA00005781"/>
    </source>
</evidence>
<dbReference type="SUPFAM" id="SSF50104">
    <property type="entry name" value="Translation proteins SH3-like domain"/>
    <property type="match status" value="1"/>
</dbReference>
<dbReference type="InterPro" id="IPR001857">
    <property type="entry name" value="Ribosomal_bL19"/>
</dbReference>
<dbReference type="GO" id="GO:0022625">
    <property type="term" value="C:cytosolic large ribosomal subunit"/>
    <property type="evidence" value="ECO:0007669"/>
    <property type="project" value="TreeGrafter"/>
</dbReference>
<dbReference type="PRINTS" id="PR00061">
    <property type="entry name" value="RIBOSOMALL19"/>
</dbReference>
<keyword evidence="3 4" id="KW-0687">Ribonucleoprotein</keyword>
<comment type="caution">
    <text evidence="5">The sequence shown here is derived from an EMBL/GenBank/DDBJ whole genome shotgun (WGS) entry which is preliminary data.</text>
</comment>
<evidence type="ECO:0000256" key="4">
    <source>
        <dbReference type="RuleBase" id="RU000559"/>
    </source>
</evidence>
<dbReference type="AlphaFoldDB" id="A0A1F6P1E0"/>
<evidence type="ECO:0000256" key="3">
    <source>
        <dbReference type="ARBA" id="ARBA00023274"/>
    </source>
</evidence>
<evidence type="ECO:0000256" key="2">
    <source>
        <dbReference type="ARBA" id="ARBA00022980"/>
    </source>
</evidence>
<dbReference type="GO" id="GO:0003735">
    <property type="term" value="F:structural constituent of ribosome"/>
    <property type="evidence" value="ECO:0007669"/>
    <property type="project" value="InterPro"/>
</dbReference>
<proteinExistence type="inferred from homology"/>
<dbReference type="PANTHER" id="PTHR15680:SF9">
    <property type="entry name" value="LARGE RIBOSOMAL SUBUNIT PROTEIN BL19M"/>
    <property type="match status" value="1"/>
</dbReference>
<dbReference type="NCBIfam" id="TIGR01024">
    <property type="entry name" value="rplS_bact"/>
    <property type="match status" value="1"/>
</dbReference>
<dbReference type="Proteomes" id="UP000178490">
    <property type="component" value="Unassembled WGS sequence"/>
</dbReference>
<organism evidence="5 6">
    <name type="scientific">Candidatus Magasanikbacteria bacterium RIFOXYD2_FULL_36_9</name>
    <dbReference type="NCBI Taxonomy" id="1798707"/>
    <lineage>
        <taxon>Bacteria</taxon>
        <taxon>Candidatus Magasanikiibacteriota</taxon>
    </lineage>
</organism>
<reference evidence="5 6" key="1">
    <citation type="journal article" date="2016" name="Nat. Commun.">
        <title>Thousands of microbial genomes shed light on interconnected biogeochemical processes in an aquifer system.</title>
        <authorList>
            <person name="Anantharaman K."/>
            <person name="Brown C.T."/>
            <person name="Hug L.A."/>
            <person name="Sharon I."/>
            <person name="Castelle C.J."/>
            <person name="Probst A.J."/>
            <person name="Thomas B.C."/>
            <person name="Singh A."/>
            <person name="Wilkins M.J."/>
            <person name="Karaoz U."/>
            <person name="Brodie E.L."/>
            <person name="Williams K.H."/>
            <person name="Hubbard S.S."/>
            <person name="Banfield J.F."/>
        </authorList>
    </citation>
    <scope>NUCLEOTIDE SEQUENCE [LARGE SCALE GENOMIC DNA]</scope>
</reference>
<protein>
    <recommendedName>
        <fullName evidence="4">50S ribosomal protein L19</fullName>
    </recommendedName>
</protein>
<comment type="function">
    <text evidence="4">This protein is located at the 30S-50S ribosomal subunit interface and may play a role in the structure and function of the aminoacyl-tRNA binding site.</text>
</comment>